<evidence type="ECO:0000313" key="3">
    <source>
        <dbReference type="EMBL" id="RHW41213.1"/>
    </source>
</evidence>
<keyword evidence="2" id="KW-0812">Transmembrane</keyword>
<feature type="region of interest" description="Disordered" evidence="1">
    <location>
        <begin position="81"/>
        <end position="109"/>
    </location>
</feature>
<feature type="transmembrane region" description="Helical" evidence="2">
    <location>
        <begin position="46"/>
        <end position="69"/>
    </location>
</feature>
<protein>
    <recommendedName>
        <fullName evidence="5">Negative regulator of sigma-X activity</fullName>
    </recommendedName>
</protein>
<dbReference type="AlphaFoldDB" id="A0A417YV79"/>
<gene>
    <name evidence="3" type="ORF">D1B31_09785</name>
</gene>
<dbReference type="EMBL" id="QWEG01000005">
    <property type="protein sequence ID" value="RHW41213.1"/>
    <property type="molecule type" value="Genomic_DNA"/>
</dbReference>
<dbReference type="Proteomes" id="UP000284416">
    <property type="component" value="Unassembled WGS sequence"/>
</dbReference>
<organism evidence="3 4">
    <name type="scientific">Neobacillus notoginsengisoli</name>
    <dbReference type="NCBI Taxonomy" id="1578198"/>
    <lineage>
        <taxon>Bacteria</taxon>
        <taxon>Bacillati</taxon>
        <taxon>Bacillota</taxon>
        <taxon>Bacilli</taxon>
        <taxon>Bacillales</taxon>
        <taxon>Bacillaceae</taxon>
        <taxon>Neobacillus</taxon>
    </lineage>
</organism>
<accession>A0A417YV79</accession>
<keyword evidence="4" id="KW-1185">Reference proteome</keyword>
<keyword evidence="2" id="KW-0472">Membrane</keyword>
<dbReference type="OrthoDB" id="2965336at2"/>
<feature type="compositionally biased region" description="Basic and acidic residues" evidence="1">
    <location>
        <begin position="387"/>
        <end position="402"/>
    </location>
</feature>
<evidence type="ECO:0000313" key="4">
    <source>
        <dbReference type="Proteomes" id="UP000284416"/>
    </source>
</evidence>
<proteinExistence type="predicted"/>
<evidence type="ECO:0008006" key="5">
    <source>
        <dbReference type="Google" id="ProtNLM"/>
    </source>
</evidence>
<reference evidence="3 4" key="1">
    <citation type="journal article" date="2017" name="Int. J. Syst. Evol. Microbiol.">
        <title>Bacillus notoginsengisoli sp. nov., a novel bacterium isolated from the rhizosphere of Panax notoginseng.</title>
        <authorList>
            <person name="Zhang M.Y."/>
            <person name="Cheng J."/>
            <person name="Cai Y."/>
            <person name="Zhang T.Y."/>
            <person name="Wu Y.Y."/>
            <person name="Manikprabhu D."/>
            <person name="Li W.J."/>
            <person name="Zhang Y.X."/>
        </authorList>
    </citation>
    <scope>NUCLEOTIDE SEQUENCE [LARGE SCALE GENOMIC DNA]</scope>
    <source>
        <strain evidence="3 4">JCM 30743</strain>
    </source>
</reference>
<feature type="region of interest" description="Disordered" evidence="1">
    <location>
        <begin position="383"/>
        <end position="402"/>
    </location>
</feature>
<sequence>MKKRGWSDKEVEDFIKVLPQVTDNRNPREIYQNVSLKLKKQRKRTWMIPSFAAAAAVMLALILVSPGLFNSNPEKEIAIEDRENIKSSNGAGSGDAEQEQKKQQADHDKADEVKIALNNEGDADLFEKSATAVYEEELGDHEAVTLWVPEQNANFVIPVSVVVPKEEGKNWLDFLSVAIAGLQKNEPDLLEGFPSDAELALEGNDTLVVNVPAGHTYGNGSTQEKIFLDSLKGSVSSNSEIRKIKFATDGQPGIVLGNTGELKEEAVKKPKNRAYMFVYQNGQETPYMVPSNKEFKKIDDALNAMKSGIENENLLKPSLQPEFRLVKVASEGEVLTIYLAKDAGIHNDLKSLYSYEAVLLTAKEFGYKAVKLENPPIEKLGPFNLETENKVPDGPNKKNIEN</sequence>
<keyword evidence="2" id="KW-1133">Transmembrane helix</keyword>
<comment type="caution">
    <text evidence="3">The sequence shown here is derived from an EMBL/GenBank/DDBJ whole genome shotgun (WGS) entry which is preliminary data.</text>
</comment>
<evidence type="ECO:0000256" key="1">
    <source>
        <dbReference type="SAM" id="MobiDB-lite"/>
    </source>
</evidence>
<feature type="compositionally biased region" description="Basic and acidic residues" evidence="1">
    <location>
        <begin position="98"/>
        <end position="109"/>
    </location>
</feature>
<dbReference type="RefSeq" id="WP_118920587.1">
    <property type="nucleotide sequence ID" value="NZ_QWEG01000005.1"/>
</dbReference>
<name>A0A417YV79_9BACI</name>
<evidence type="ECO:0000256" key="2">
    <source>
        <dbReference type="SAM" id="Phobius"/>
    </source>
</evidence>